<comment type="caution">
    <text evidence="1">The sequence shown here is derived from an EMBL/GenBank/DDBJ whole genome shotgun (WGS) entry which is preliminary data.</text>
</comment>
<reference evidence="1" key="2">
    <citation type="submission" date="2022-01" db="EMBL/GenBank/DDBJ databases">
        <authorList>
            <person name="Yamashiro T."/>
            <person name="Shiraishi A."/>
            <person name="Satake H."/>
            <person name="Nakayama K."/>
        </authorList>
    </citation>
    <scope>NUCLEOTIDE SEQUENCE</scope>
</reference>
<accession>A0ABQ4Z7F8</accession>
<protein>
    <submittedName>
        <fullName evidence="1">Uncharacterized protein</fullName>
    </submittedName>
</protein>
<dbReference type="Proteomes" id="UP001151760">
    <property type="component" value="Unassembled WGS sequence"/>
</dbReference>
<dbReference type="EMBL" id="BQNB010011099">
    <property type="protein sequence ID" value="GJS86104.1"/>
    <property type="molecule type" value="Genomic_DNA"/>
</dbReference>
<sequence length="249" mass="28274">MKLYEWPCLDGTKGSARIERIACGAIKVGMLETNCSVIVVESITLGIARLYVATVERLAHMDKRLKGIAIAKVIGMDWLVDQDAVIVCGKKGAAPIERARHTIGTYVMKEVADHYKNKDEHKEHLKAILELLKKEKLYAKFSKRFIDRNCVVQCTDIGHCEGSEDFVGVLRMHHLRLWSGFDAKRIGCGGTYLYRDECVVYTDLKSLLYISIERAKYEDSAVWIEILSDVRLRNPLSYGKDKVVARCFE</sequence>
<gene>
    <name evidence="1" type="ORF">Tco_0752645</name>
</gene>
<evidence type="ECO:0000313" key="1">
    <source>
        <dbReference type="EMBL" id="GJS86104.1"/>
    </source>
</evidence>
<name>A0ABQ4Z7F8_9ASTR</name>
<evidence type="ECO:0000313" key="2">
    <source>
        <dbReference type="Proteomes" id="UP001151760"/>
    </source>
</evidence>
<organism evidence="1 2">
    <name type="scientific">Tanacetum coccineum</name>
    <dbReference type="NCBI Taxonomy" id="301880"/>
    <lineage>
        <taxon>Eukaryota</taxon>
        <taxon>Viridiplantae</taxon>
        <taxon>Streptophyta</taxon>
        <taxon>Embryophyta</taxon>
        <taxon>Tracheophyta</taxon>
        <taxon>Spermatophyta</taxon>
        <taxon>Magnoliopsida</taxon>
        <taxon>eudicotyledons</taxon>
        <taxon>Gunneridae</taxon>
        <taxon>Pentapetalae</taxon>
        <taxon>asterids</taxon>
        <taxon>campanulids</taxon>
        <taxon>Asterales</taxon>
        <taxon>Asteraceae</taxon>
        <taxon>Asteroideae</taxon>
        <taxon>Anthemideae</taxon>
        <taxon>Anthemidinae</taxon>
        <taxon>Tanacetum</taxon>
    </lineage>
</organism>
<reference evidence="1" key="1">
    <citation type="journal article" date="2022" name="Int. J. Mol. Sci.">
        <title>Draft Genome of Tanacetum Coccineum: Genomic Comparison of Closely Related Tanacetum-Family Plants.</title>
        <authorList>
            <person name="Yamashiro T."/>
            <person name="Shiraishi A."/>
            <person name="Nakayama K."/>
            <person name="Satake H."/>
        </authorList>
    </citation>
    <scope>NUCLEOTIDE SEQUENCE</scope>
</reference>
<keyword evidence="2" id="KW-1185">Reference proteome</keyword>
<proteinExistence type="predicted"/>